<keyword evidence="1" id="KW-0732">Signal</keyword>
<gene>
    <name evidence="2" type="ORF">H9642_00295</name>
</gene>
<dbReference type="RefSeq" id="WP_251834420.1">
    <property type="nucleotide sequence ID" value="NZ_JACSQG010000001.1"/>
</dbReference>
<evidence type="ECO:0000256" key="1">
    <source>
        <dbReference type="SAM" id="SignalP"/>
    </source>
</evidence>
<feature type="chain" id="PRO_5045518658" evidence="1">
    <location>
        <begin position="27"/>
        <end position="70"/>
    </location>
</feature>
<evidence type="ECO:0000313" key="2">
    <source>
        <dbReference type="EMBL" id="MBD7975623.1"/>
    </source>
</evidence>
<reference evidence="2 3" key="1">
    <citation type="submission" date="2020-08" db="EMBL/GenBank/DDBJ databases">
        <title>A Genomic Blueprint of the Chicken Gut Microbiome.</title>
        <authorList>
            <person name="Gilroy R."/>
            <person name="Ravi A."/>
            <person name="Getino M."/>
            <person name="Pursley I."/>
            <person name="Horton D.L."/>
            <person name="Alikhan N.-F."/>
            <person name="Baker D."/>
            <person name="Gharbi K."/>
            <person name="Hall N."/>
            <person name="Watson M."/>
            <person name="Adriaenssens E.M."/>
            <person name="Foster-Nyarko E."/>
            <person name="Jarju S."/>
            <person name="Secka A."/>
            <person name="Antonio M."/>
            <person name="Oren A."/>
            <person name="Chaudhuri R."/>
            <person name="La Ragione R.M."/>
            <person name="Hildebrand F."/>
            <person name="Pallen M.J."/>
        </authorList>
    </citation>
    <scope>NUCLEOTIDE SEQUENCE [LARGE SCALE GENOMIC DNA]</scope>
    <source>
        <strain evidence="2 3">Sa2CUA2</strain>
    </source>
</reference>
<comment type="caution">
    <text evidence="2">The sequence shown here is derived from an EMBL/GenBank/DDBJ whole genome shotgun (WGS) entry which is preliminary data.</text>
</comment>
<evidence type="ECO:0000313" key="3">
    <source>
        <dbReference type="Proteomes" id="UP000611945"/>
    </source>
</evidence>
<keyword evidence="3" id="KW-1185">Reference proteome</keyword>
<proteinExistence type="predicted"/>
<protein>
    <submittedName>
        <fullName evidence="2">Uncharacterized protein</fullName>
    </submittedName>
</protein>
<feature type="signal peptide" evidence="1">
    <location>
        <begin position="1"/>
        <end position="26"/>
    </location>
</feature>
<dbReference type="EMBL" id="JACSQG010000001">
    <property type="protein sequence ID" value="MBD7975623.1"/>
    <property type="molecule type" value="Genomic_DNA"/>
</dbReference>
<sequence>MSTTQPRSPARLLLLALLLAISAALVIDTHTNLQDGPVNALRTQEPVEGDVGSVDAFCGFAPCGMPLECN</sequence>
<organism evidence="2 3">
    <name type="scientific">Serpens gallinarum</name>
    <dbReference type="NCBI Taxonomy" id="2763075"/>
    <lineage>
        <taxon>Bacteria</taxon>
        <taxon>Pseudomonadati</taxon>
        <taxon>Pseudomonadota</taxon>
        <taxon>Gammaproteobacteria</taxon>
        <taxon>Pseudomonadales</taxon>
        <taxon>Pseudomonadaceae</taxon>
        <taxon>Pseudomonas</taxon>
    </lineage>
</organism>
<dbReference type="Proteomes" id="UP000611945">
    <property type="component" value="Unassembled WGS sequence"/>
</dbReference>
<accession>A0ABR8TIL5</accession>
<name>A0ABR8TIL5_9PSED</name>